<accession>A0A1B4V0I8</accession>
<dbReference type="Gene3D" id="3.40.50.150">
    <property type="entry name" value="Vaccinia Virus protein VP39"/>
    <property type="match status" value="1"/>
</dbReference>
<feature type="binding site" evidence="1">
    <location>
        <begin position="113"/>
        <end position="114"/>
    </location>
    <ligand>
        <name>S-adenosyl-L-methionine</name>
        <dbReference type="ChEBI" id="CHEBI:59789"/>
    </ligand>
</feature>
<name>A0A1B4V0I8_9GAMM</name>
<dbReference type="PANTHER" id="PTHR36112:SF1">
    <property type="entry name" value="RIBOSOMAL RNA SMALL SUBUNIT METHYLTRANSFERASE J"/>
    <property type="match status" value="1"/>
</dbReference>
<comment type="caution">
    <text evidence="1">Lacks conserved residue(s) required for the propagation of feature annotation.</text>
</comment>
<comment type="subcellular location">
    <subcellularLocation>
        <location evidence="1">Cytoplasm</location>
    </subcellularLocation>
</comment>
<organism evidence="2 3">
    <name type="scientific">Sulfurifustis variabilis</name>
    <dbReference type="NCBI Taxonomy" id="1675686"/>
    <lineage>
        <taxon>Bacteria</taxon>
        <taxon>Pseudomonadati</taxon>
        <taxon>Pseudomonadota</taxon>
        <taxon>Gammaproteobacteria</taxon>
        <taxon>Acidiferrobacterales</taxon>
        <taxon>Acidiferrobacteraceae</taxon>
        <taxon>Sulfurifustis</taxon>
    </lineage>
</organism>
<keyword evidence="1 2" id="KW-0808">Transferase</keyword>
<dbReference type="PANTHER" id="PTHR36112">
    <property type="entry name" value="RIBOSOMAL RNA SMALL SUBUNIT METHYLTRANSFERASE J"/>
    <property type="match status" value="1"/>
</dbReference>
<dbReference type="KEGG" id="sva:SVA_0386"/>
<keyword evidence="1 2" id="KW-0489">Methyltransferase</keyword>
<dbReference type="Pfam" id="PF04445">
    <property type="entry name" value="SAM_MT"/>
    <property type="match status" value="1"/>
</dbReference>
<feature type="binding site" evidence="1">
    <location>
        <position position="180"/>
    </location>
    <ligand>
        <name>S-adenosyl-L-methionine</name>
        <dbReference type="ChEBI" id="CHEBI:59789"/>
    </ligand>
</feature>
<comment type="function">
    <text evidence="1">Specifically methylates the guanosine in position 1516 of 16S rRNA.</text>
</comment>
<gene>
    <name evidence="1" type="primary">rsmJ</name>
    <name evidence="2" type="ORF">SVA_0386</name>
</gene>
<reference evidence="2 3" key="1">
    <citation type="submission" date="2015-08" db="EMBL/GenBank/DDBJ databases">
        <title>Complete genome sequence of Sulfurifustis variabilis.</title>
        <authorList>
            <person name="Miura A."/>
            <person name="Kojima H."/>
            <person name="Fukui M."/>
        </authorList>
    </citation>
    <scope>NUCLEOTIDE SEQUENCE [LARGE SCALE GENOMIC DNA]</scope>
    <source>
        <strain evidence="3">skN76</strain>
    </source>
</reference>
<keyword evidence="1" id="KW-0963">Cytoplasm</keyword>
<dbReference type="EC" id="2.1.1.242" evidence="1"/>
<evidence type="ECO:0000313" key="3">
    <source>
        <dbReference type="Proteomes" id="UP000218899"/>
    </source>
</evidence>
<protein>
    <recommendedName>
        <fullName evidence="1">Ribosomal RNA small subunit methyltransferase J</fullName>
        <ecNumber evidence="1">2.1.1.242</ecNumber>
    </recommendedName>
    <alternativeName>
        <fullName evidence="1">16S rRNA m2G1516 methyltransferase</fullName>
    </alternativeName>
    <alternativeName>
        <fullName evidence="1">rRNA (guanine-N(2)-)-methyltransferase</fullName>
    </alternativeName>
</protein>
<keyword evidence="1" id="KW-0698">rRNA processing</keyword>
<evidence type="ECO:0000256" key="1">
    <source>
        <dbReference type="HAMAP-Rule" id="MF_01523"/>
    </source>
</evidence>
<comment type="catalytic activity">
    <reaction evidence="1">
        <text>guanosine(1516) in 16S rRNA + S-adenosyl-L-methionine = N(2)-methylguanosine(1516) in 16S rRNA + S-adenosyl-L-homocysteine + H(+)</text>
        <dbReference type="Rhea" id="RHEA:43220"/>
        <dbReference type="Rhea" id="RHEA-COMP:10412"/>
        <dbReference type="Rhea" id="RHEA-COMP:10413"/>
        <dbReference type="ChEBI" id="CHEBI:15378"/>
        <dbReference type="ChEBI" id="CHEBI:57856"/>
        <dbReference type="ChEBI" id="CHEBI:59789"/>
        <dbReference type="ChEBI" id="CHEBI:74269"/>
        <dbReference type="ChEBI" id="CHEBI:74481"/>
        <dbReference type="EC" id="2.1.1.242"/>
    </reaction>
</comment>
<dbReference type="OrthoDB" id="3191794at2"/>
<dbReference type="InterPro" id="IPR029063">
    <property type="entry name" value="SAM-dependent_MTases_sf"/>
</dbReference>
<dbReference type="Proteomes" id="UP000218899">
    <property type="component" value="Chromosome"/>
</dbReference>
<sequence>MPPKAAARAPAVVFPIAVAAGRDAGPAERRTASDLAARLRLPLLGEGATANLLIIPENGYFSLLEPATRTRLAVDYTPEERRRYRASAGRDPLVRAVGAGPRRVVDATAGLGRDAVHLAWAGRRIVAIERDPVVATLLEGVLGRAVRSGALEPGTVELVPGDAAVVLCSLRPRPEVVYLDPMFPMKRRSSSAARKEMRLLRLLVGAGPDAHELFEAARETATERVVVKRPDDAPPLVPHPTMSYSGKLVRYDVYRTARAS</sequence>
<dbReference type="InterPro" id="IPR007536">
    <property type="entry name" value="16SrRNA_methylTrfase_J"/>
</dbReference>
<feature type="binding site" evidence="1">
    <location>
        <begin position="129"/>
        <end position="130"/>
    </location>
    <ligand>
        <name>S-adenosyl-L-methionine</name>
        <dbReference type="ChEBI" id="CHEBI:59789"/>
    </ligand>
</feature>
<dbReference type="GO" id="GO:0005737">
    <property type="term" value="C:cytoplasm"/>
    <property type="evidence" value="ECO:0007669"/>
    <property type="project" value="UniProtKB-SubCell"/>
</dbReference>
<dbReference type="EMBL" id="AP014936">
    <property type="protein sequence ID" value="BAU46968.1"/>
    <property type="molecule type" value="Genomic_DNA"/>
</dbReference>
<dbReference type="CDD" id="cd02440">
    <property type="entry name" value="AdoMet_MTases"/>
    <property type="match status" value="1"/>
</dbReference>
<dbReference type="HAMAP" id="MF_01523">
    <property type="entry name" value="16SrRNA_methyltr_J"/>
    <property type="match status" value="1"/>
</dbReference>
<keyword evidence="1" id="KW-0949">S-adenosyl-L-methionine</keyword>
<dbReference type="AlphaFoldDB" id="A0A1B4V0I8"/>
<evidence type="ECO:0000313" key="2">
    <source>
        <dbReference type="EMBL" id="BAU46968.1"/>
    </source>
</evidence>
<dbReference type="SUPFAM" id="SSF53335">
    <property type="entry name" value="S-adenosyl-L-methionine-dependent methyltransferases"/>
    <property type="match status" value="1"/>
</dbReference>
<comment type="similarity">
    <text evidence="1">Belongs to the methyltransferase superfamily. RsmJ family.</text>
</comment>
<keyword evidence="3" id="KW-1185">Reference proteome</keyword>
<dbReference type="GO" id="GO:0008990">
    <property type="term" value="F:rRNA (guanine-N2-)-methyltransferase activity"/>
    <property type="evidence" value="ECO:0007669"/>
    <property type="project" value="UniProtKB-UniRule"/>
</dbReference>
<proteinExistence type="inferred from homology"/>